<dbReference type="OMA" id="WHGGRDV"/>
<dbReference type="EMBL" id="DF977464">
    <property type="protein sequence ID" value="GAP86541.1"/>
    <property type="molecule type" value="Genomic_DNA"/>
</dbReference>
<accession>A0A1W2TES7</accession>
<dbReference type="PANTHER" id="PTHR36223:SF1">
    <property type="entry name" value="TRANSCRIPTION ELONGATION FACTOR EAF N-TERMINAL DOMAIN-CONTAINING PROTEIN"/>
    <property type="match status" value="1"/>
</dbReference>
<evidence type="ECO:0000313" key="2">
    <source>
        <dbReference type="EMBL" id="GAP86541.1"/>
    </source>
</evidence>
<dbReference type="STRING" id="77044.A0A1W2TES7"/>
<dbReference type="AlphaFoldDB" id="A0A1W2TES7"/>
<keyword evidence="3" id="KW-1185">Reference proteome</keyword>
<dbReference type="PANTHER" id="PTHR36223">
    <property type="entry name" value="BETA-LACTAMASE-TYPE TRANSPEPTIDASE FOLD DOMAIN CONTAINING PROTEIN"/>
    <property type="match status" value="1"/>
</dbReference>
<organism evidence="2">
    <name type="scientific">Rosellinia necatrix</name>
    <name type="common">White root-rot fungus</name>
    <dbReference type="NCBI Taxonomy" id="77044"/>
    <lineage>
        <taxon>Eukaryota</taxon>
        <taxon>Fungi</taxon>
        <taxon>Dikarya</taxon>
        <taxon>Ascomycota</taxon>
        <taxon>Pezizomycotina</taxon>
        <taxon>Sordariomycetes</taxon>
        <taxon>Xylariomycetidae</taxon>
        <taxon>Xylariales</taxon>
        <taxon>Xylariaceae</taxon>
        <taxon>Rosellinia</taxon>
    </lineage>
</organism>
<name>A0A1W2TES7_ROSNE</name>
<evidence type="ECO:0000259" key="1">
    <source>
        <dbReference type="Pfam" id="PF25534"/>
    </source>
</evidence>
<dbReference type="InterPro" id="IPR057678">
    <property type="entry name" value="DUF7918"/>
</dbReference>
<dbReference type="Proteomes" id="UP000054516">
    <property type="component" value="Unassembled WGS sequence"/>
</dbReference>
<proteinExistence type="predicted"/>
<dbReference type="Pfam" id="PF25534">
    <property type="entry name" value="DUF7918"/>
    <property type="match status" value="1"/>
</dbReference>
<reference evidence="2" key="1">
    <citation type="submission" date="2016-03" db="EMBL/GenBank/DDBJ databases">
        <title>Draft genome sequence of Rosellinia necatrix.</title>
        <authorList>
            <person name="Kanematsu S."/>
        </authorList>
    </citation>
    <scope>NUCLEOTIDE SEQUENCE [LARGE SCALE GENOMIC DNA]</scope>
    <source>
        <strain evidence="2">W97</strain>
    </source>
</reference>
<sequence length="314" mass="35026">MAVLTEVPGIEVTVNVNGQRATEYADPHASKPSPEVNPSCPVSSKYIESIDNAEFSISLAATNDNVFMWNNTEYRLRADVKVDTKWVSSSLLTRDRGRRTVRGLKQYSGESRQWHLRKLKFSPIGTVDNQDVEQVENDAKSMKGLGLIEVSFDRCVMLHRKNPMSESFTNADSRVVAEKALKGNTVSHSASMGGIEIIATPRSWECCPVEGHHGPVAIFLFLYRSREGLRQALVIPRTPSPELASRTISRSVKNMTVSELQILAQERLDKIKEEKSCNESVTKRKVNELIDVDGEAEKARAAKRPVITIDLTDD</sequence>
<feature type="domain" description="DUF7918" evidence="1">
    <location>
        <begin position="9"/>
        <end position="238"/>
    </location>
</feature>
<evidence type="ECO:0000313" key="3">
    <source>
        <dbReference type="Proteomes" id="UP000054516"/>
    </source>
</evidence>
<protein>
    <recommendedName>
        <fullName evidence="1">DUF7918 domain-containing protein</fullName>
    </recommendedName>
</protein>
<gene>
    <name evidence="2" type="ORF">SAMD00023353_1900340</name>
</gene>
<dbReference type="OrthoDB" id="3364132at2759"/>